<dbReference type="InterPro" id="IPR020904">
    <property type="entry name" value="Sc_DH/Rdtase_CS"/>
</dbReference>
<keyword evidence="6" id="KW-1185">Reference proteome</keyword>
<dbReference type="PRINTS" id="PR00080">
    <property type="entry name" value="SDRFAMILY"/>
</dbReference>
<sequence length="324" mass="34917">MVTKLYPTLDGKVAVLTGAARGIGKAVADALIENNCKVVIGDILEKEGQEVVDAYNEKAGSKVAAFIRTDVTKYSDNIALFKLAETEFGGVDIALMNAGIATGADSMFTPLDGNLELILKKEMAQIIYHLSYNTDATDDRIIDINTTAVIKGTKVALLHMAKRGGGSIVLMASMAGLYCAPNLSSYNASKHAVVGYTRSFQLMPSICNVRVNALCPFWIDTELAAHIRNSDYEKASHAKVISRSRYATMECLVEGFMTLTTDESRNTQTLKVLPDGLEIEPSSVAPDSFSGNADRETLAEFFPAAVAAGKRALAEALARYEQQQ</sequence>
<dbReference type="PANTHER" id="PTHR44229:SF4">
    <property type="entry name" value="15-HYDROXYPROSTAGLANDIN DEHYDROGENASE [NAD(+)]"/>
    <property type="match status" value="1"/>
</dbReference>
<proteinExistence type="inferred from homology"/>
<accession>A0ABP9XRP8</accession>
<evidence type="ECO:0000313" key="5">
    <source>
        <dbReference type="EMBL" id="GAA5796955.1"/>
    </source>
</evidence>
<dbReference type="Proteomes" id="UP001476247">
    <property type="component" value="Unassembled WGS sequence"/>
</dbReference>
<organism evidence="5 6">
    <name type="scientific">Helicostylum pulchrum</name>
    <dbReference type="NCBI Taxonomy" id="562976"/>
    <lineage>
        <taxon>Eukaryota</taxon>
        <taxon>Fungi</taxon>
        <taxon>Fungi incertae sedis</taxon>
        <taxon>Mucoromycota</taxon>
        <taxon>Mucoromycotina</taxon>
        <taxon>Mucoromycetes</taxon>
        <taxon>Mucorales</taxon>
        <taxon>Mucorineae</taxon>
        <taxon>Mucoraceae</taxon>
        <taxon>Helicostylum</taxon>
    </lineage>
</organism>
<keyword evidence="3" id="KW-0560">Oxidoreductase</keyword>
<dbReference type="PRINTS" id="PR00081">
    <property type="entry name" value="GDHRDH"/>
</dbReference>
<dbReference type="Gene3D" id="3.40.50.720">
    <property type="entry name" value="NAD(P)-binding Rossmann-like Domain"/>
    <property type="match status" value="1"/>
</dbReference>
<dbReference type="PANTHER" id="PTHR44229">
    <property type="entry name" value="15-HYDROXYPROSTAGLANDIN DEHYDROGENASE [NAD(+)]"/>
    <property type="match status" value="1"/>
</dbReference>
<evidence type="ECO:0000256" key="3">
    <source>
        <dbReference type="ARBA" id="ARBA00023002"/>
    </source>
</evidence>
<comment type="caution">
    <text evidence="5">The sequence shown here is derived from an EMBL/GenBank/DDBJ whole genome shotgun (WGS) entry which is preliminary data.</text>
</comment>
<comment type="similarity">
    <text evidence="1 4">Belongs to the short-chain dehydrogenases/reductases (SDR) family.</text>
</comment>
<dbReference type="InterPro" id="IPR002347">
    <property type="entry name" value="SDR_fam"/>
</dbReference>
<protein>
    <submittedName>
        <fullName evidence="5">Uncharacterized protein</fullName>
    </submittedName>
</protein>
<evidence type="ECO:0000256" key="4">
    <source>
        <dbReference type="RuleBase" id="RU000363"/>
    </source>
</evidence>
<dbReference type="SUPFAM" id="SSF51735">
    <property type="entry name" value="NAD(P)-binding Rossmann-fold domains"/>
    <property type="match status" value="1"/>
</dbReference>
<evidence type="ECO:0000256" key="1">
    <source>
        <dbReference type="ARBA" id="ARBA00006484"/>
    </source>
</evidence>
<gene>
    <name evidence="5" type="ORF">HPULCUR_002333</name>
</gene>
<keyword evidence="2" id="KW-0521">NADP</keyword>
<evidence type="ECO:0000256" key="2">
    <source>
        <dbReference type="ARBA" id="ARBA00022857"/>
    </source>
</evidence>
<reference evidence="5 6" key="1">
    <citation type="submission" date="2024-04" db="EMBL/GenBank/DDBJ databases">
        <title>genome sequences of Mucor flavus KT1a and Helicostylum pulchrum KT1b strains isolation_sourced from the surface of a dry-aged beef.</title>
        <authorList>
            <person name="Toyotome T."/>
            <person name="Hosono M."/>
            <person name="Torimaru M."/>
            <person name="Fukuda K."/>
            <person name="Mikami N."/>
        </authorList>
    </citation>
    <scope>NUCLEOTIDE SEQUENCE [LARGE SCALE GENOMIC DNA]</scope>
    <source>
        <strain evidence="5 6">KT1b</strain>
    </source>
</reference>
<dbReference type="InterPro" id="IPR036291">
    <property type="entry name" value="NAD(P)-bd_dom_sf"/>
</dbReference>
<dbReference type="PROSITE" id="PS00061">
    <property type="entry name" value="ADH_SHORT"/>
    <property type="match status" value="1"/>
</dbReference>
<name>A0ABP9XRP8_9FUNG</name>
<evidence type="ECO:0000313" key="6">
    <source>
        <dbReference type="Proteomes" id="UP001476247"/>
    </source>
</evidence>
<dbReference type="EMBL" id="BAABUJ010000007">
    <property type="protein sequence ID" value="GAA5796955.1"/>
    <property type="molecule type" value="Genomic_DNA"/>
</dbReference>
<dbReference type="Pfam" id="PF00106">
    <property type="entry name" value="adh_short"/>
    <property type="match status" value="1"/>
</dbReference>